<protein>
    <submittedName>
        <fullName evidence="3">Uncharacterized protein</fullName>
    </submittedName>
</protein>
<feature type="region of interest" description="Disordered" evidence="1">
    <location>
        <begin position="930"/>
        <end position="953"/>
    </location>
</feature>
<feature type="transmembrane region" description="Helical" evidence="2">
    <location>
        <begin position="1107"/>
        <end position="1130"/>
    </location>
</feature>
<feature type="region of interest" description="Disordered" evidence="1">
    <location>
        <begin position="1"/>
        <end position="25"/>
    </location>
</feature>
<feature type="compositionally biased region" description="Polar residues" evidence="1">
    <location>
        <begin position="932"/>
        <end position="953"/>
    </location>
</feature>
<feature type="compositionally biased region" description="Acidic residues" evidence="1">
    <location>
        <begin position="669"/>
        <end position="705"/>
    </location>
</feature>
<feature type="region of interest" description="Disordered" evidence="1">
    <location>
        <begin position="203"/>
        <end position="232"/>
    </location>
</feature>
<feature type="compositionally biased region" description="Basic residues" evidence="1">
    <location>
        <begin position="87"/>
        <end position="97"/>
    </location>
</feature>
<gene>
    <name evidence="3" type="ORF">FISHEDRAFT_69338</name>
</gene>
<keyword evidence="2" id="KW-0812">Transmembrane</keyword>
<sequence length="1134" mass="124741">MAAERAVNVAVSSSPTPTDNPPASSVFSVTGYLSNNFLAPSHRNLNDSKDALHPERYTNEASRSTLPPRPRYPSRINLLTHLGQPQRHNKSPRKSKSTHTSASPFTRKSPFSKVPVPSMVKPASPPSLTGLSYLRDVHRTVARHPHLTMARDGMPEPATIEPSNLFSRRISLQIQYDTRTTWWERRLVNHVPFSRRVRFVDGNSDQLPEDRDDDAFKQTDRDSDEHSTTVSEGIGIRTRDNAFYNPRSTLEAGFDSLGSAYVALPHRMAAPLLLPSTRFPSAADGESLHADTSLSNHHLLPSSVHVERLRSDSFGYKGISFQRKQDDMNTNVLTIAFGEFVDVCERNGEIPAALSGALDEHAPHQSLLEERSLEYLLKDVCPFSLSSADDFSTGRSSSRSLLLFDFPSFMSGELSLWSWPIHATPLRLCYSDSYVMTLCYIEPDYLSSGVYLSGPGPSGLLAKSASGNPSMLADSSEMLAKGFSSLPGTPSELSKKSTAAPDKPFMTLVESTKASEGPALPASTSMQSYGSVPVLCDSRTYGSFLTSVSQWSWDFHPTAVALADENSDDQVLSYEEDVSRDENMRHEQNVLDISHVYRSEQESHDLLRAPVSSQWYMADDSWMLSAPPSEDRFSALEPSPSAAEFLRRPDDTGEEENSASVWSHFGQPGEEDVDDAYDGDIFEEGEEEEGEREDSVDNNDYEDPDVASAGQKRILSIASFLSIDLDDPQWLYTSASQGSVAWRELSTEDDDGEFVLFCLLCTTFFSDSDSDNDKSPIPARLIDDAFSCQSPYVDSPGSSHSYFVSTATGDVEDEDVIELAVALASCSLEITDVETTEVVPATSSNGNMPQDVSGHLDFPKTSPHVFGKESAAHAVATSHDADVEGLKAVVDDLESGEQIVLRPRPPLPRRIYLMTPKFRFGGIAACGHEQNRSPAQDTRGLTNRGHASTSETQSFTNEVPLLLGRRTSYSPQPVCEHSLCCQLIQLPITSERSLVSPELPLHTPSLHRELAPVAPVLASATCFVLPSFPTSHIPLYTTRVLPSRHTEPVRFSPYAFARKIRLVVQVESSNEKANGKGGDGKKGVHDEGEDTADGKERVDRQNIGDHALPVALFDTVLFVLAVYTILHLLWRLAR</sequence>
<dbReference type="AlphaFoldDB" id="A0A0D7AQ08"/>
<name>A0A0D7AQ08_9AGAR</name>
<feature type="compositionally biased region" description="Polar residues" evidence="1">
    <location>
        <begin position="10"/>
        <end position="25"/>
    </location>
</feature>
<feature type="compositionally biased region" description="Basic and acidic residues" evidence="1">
    <location>
        <begin position="214"/>
        <end position="227"/>
    </location>
</feature>
<accession>A0A0D7AQ08</accession>
<evidence type="ECO:0000256" key="1">
    <source>
        <dbReference type="SAM" id="MobiDB-lite"/>
    </source>
</evidence>
<dbReference type="Proteomes" id="UP000054144">
    <property type="component" value="Unassembled WGS sequence"/>
</dbReference>
<evidence type="ECO:0000313" key="4">
    <source>
        <dbReference type="Proteomes" id="UP000054144"/>
    </source>
</evidence>
<proteinExistence type="predicted"/>
<keyword evidence="2" id="KW-1133">Transmembrane helix</keyword>
<feature type="region of interest" description="Disordered" evidence="1">
    <location>
        <begin position="629"/>
        <end position="706"/>
    </location>
</feature>
<organism evidence="3 4">
    <name type="scientific">Fistulina hepatica ATCC 64428</name>
    <dbReference type="NCBI Taxonomy" id="1128425"/>
    <lineage>
        <taxon>Eukaryota</taxon>
        <taxon>Fungi</taxon>
        <taxon>Dikarya</taxon>
        <taxon>Basidiomycota</taxon>
        <taxon>Agaricomycotina</taxon>
        <taxon>Agaricomycetes</taxon>
        <taxon>Agaricomycetidae</taxon>
        <taxon>Agaricales</taxon>
        <taxon>Fistulinaceae</taxon>
        <taxon>Fistulina</taxon>
    </lineage>
</organism>
<reference evidence="3 4" key="1">
    <citation type="journal article" date="2015" name="Fungal Genet. Biol.">
        <title>Evolution of novel wood decay mechanisms in Agaricales revealed by the genome sequences of Fistulina hepatica and Cylindrobasidium torrendii.</title>
        <authorList>
            <person name="Floudas D."/>
            <person name="Held B.W."/>
            <person name="Riley R."/>
            <person name="Nagy L.G."/>
            <person name="Koehler G."/>
            <person name="Ransdell A.S."/>
            <person name="Younus H."/>
            <person name="Chow J."/>
            <person name="Chiniquy J."/>
            <person name="Lipzen A."/>
            <person name="Tritt A."/>
            <person name="Sun H."/>
            <person name="Haridas S."/>
            <person name="LaButti K."/>
            <person name="Ohm R.A."/>
            <person name="Kues U."/>
            <person name="Blanchette R.A."/>
            <person name="Grigoriev I.V."/>
            <person name="Minto R.E."/>
            <person name="Hibbett D.S."/>
        </authorList>
    </citation>
    <scope>NUCLEOTIDE SEQUENCE [LARGE SCALE GENOMIC DNA]</scope>
    <source>
        <strain evidence="3 4">ATCC 64428</strain>
    </source>
</reference>
<feature type="region of interest" description="Disordered" evidence="1">
    <location>
        <begin position="55"/>
        <end position="129"/>
    </location>
</feature>
<evidence type="ECO:0000313" key="3">
    <source>
        <dbReference type="EMBL" id="KIY52873.1"/>
    </source>
</evidence>
<keyword evidence="2" id="KW-0472">Membrane</keyword>
<dbReference type="EMBL" id="KN881629">
    <property type="protein sequence ID" value="KIY52873.1"/>
    <property type="molecule type" value="Genomic_DNA"/>
</dbReference>
<keyword evidence="4" id="KW-1185">Reference proteome</keyword>
<evidence type="ECO:0000256" key="2">
    <source>
        <dbReference type="SAM" id="Phobius"/>
    </source>
</evidence>
<feature type="region of interest" description="Disordered" evidence="1">
    <location>
        <begin position="1071"/>
        <end position="1098"/>
    </location>
</feature>